<feature type="domain" description="Myb-like" evidence="1">
    <location>
        <begin position="2"/>
        <end position="78"/>
    </location>
</feature>
<dbReference type="PANTHER" id="PTHR23098:SF16">
    <property type="entry name" value="REGULATORY PROTEIN ZESTE"/>
    <property type="match status" value="1"/>
</dbReference>
<dbReference type="PANTHER" id="PTHR23098">
    <property type="entry name" value="AGAP001331-PA-RELATED"/>
    <property type="match status" value="1"/>
</dbReference>
<reference evidence="2" key="1">
    <citation type="submission" date="2022-08" db="UniProtKB">
        <authorList>
            <consortium name="EnsemblMetazoa"/>
        </authorList>
    </citation>
    <scope>IDENTIFICATION</scope>
    <source>
        <strain evidence="2">05x7-T-G4-1.051#20</strain>
    </source>
</reference>
<dbReference type="GO" id="GO:0005634">
    <property type="term" value="C:nucleus"/>
    <property type="evidence" value="ECO:0007669"/>
    <property type="project" value="TreeGrafter"/>
</dbReference>
<dbReference type="InterPro" id="IPR001005">
    <property type="entry name" value="SANT/Myb"/>
</dbReference>
<evidence type="ECO:0000313" key="2">
    <source>
        <dbReference type="EnsemblMetazoa" id="G16755.1:cds"/>
    </source>
</evidence>
<dbReference type="Gene3D" id="1.10.10.60">
    <property type="entry name" value="Homeodomain-like"/>
    <property type="match status" value="1"/>
</dbReference>
<dbReference type="Proteomes" id="UP000005408">
    <property type="component" value="Unassembled WGS sequence"/>
</dbReference>
<evidence type="ECO:0000313" key="3">
    <source>
        <dbReference type="Proteomes" id="UP000005408"/>
    </source>
</evidence>
<dbReference type="InterPro" id="IPR028002">
    <property type="entry name" value="Myb_DNA-bind_5"/>
</dbReference>
<proteinExistence type="predicted"/>
<dbReference type="EnsemblMetazoa" id="G16755.1">
    <property type="protein sequence ID" value="G16755.1:cds"/>
    <property type="gene ID" value="G16755"/>
</dbReference>
<name>A0A8W8J4U5_MAGGI</name>
<protein>
    <recommendedName>
        <fullName evidence="1">Myb-like domain-containing protein</fullName>
    </recommendedName>
</protein>
<evidence type="ECO:0000259" key="1">
    <source>
        <dbReference type="PROSITE" id="PS50090"/>
    </source>
</evidence>
<dbReference type="AlphaFoldDB" id="A0A8W8J4U5"/>
<sequence length="99" mass="11726">MEDNFRKANWTEESISILVDLVTDPERWAVIRGKFSQSLNVQKKQRVWEEIVEKVNATCSSACVRTVKDVKKKWQDIQSHTKKEEANGYKRMIKHLRHI</sequence>
<organism evidence="2 3">
    <name type="scientific">Magallana gigas</name>
    <name type="common">Pacific oyster</name>
    <name type="synonym">Crassostrea gigas</name>
    <dbReference type="NCBI Taxonomy" id="29159"/>
    <lineage>
        <taxon>Eukaryota</taxon>
        <taxon>Metazoa</taxon>
        <taxon>Spiralia</taxon>
        <taxon>Lophotrochozoa</taxon>
        <taxon>Mollusca</taxon>
        <taxon>Bivalvia</taxon>
        <taxon>Autobranchia</taxon>
        <taxon>Pteriomorphia</taxon>
        <taxon>Ostreida</taxon>
        <taxon>Ostreoidea</taxon>
        <taxon>Ostreidae</taxon>
        <taxon>Magallana</taxon>
    </lineage>
</organism>
<dbReference type="PROSITE" id="PS50090">
    <property type="entry name" value="MYB_LIKE"/>
    <property type="match status" value="1"/>
</dbReference>
<dbReference type="Pfam" id="PF13873">
    <property type="entry name" value="Myb_DNA-bind_5"/>
    <property type="match status" value="1"/>
</dbReference>
<keyword evidence="3" id="KW-1185">Reference proteome</keyword>
<accession>A0A8W8J4U5</accession>